<dbReference type="CDD" id="cd03808">
    <property type="entry name" value="GT4_CapM-like"/>
    <property type="match status" value="1"/>
</dbReference>
<dbReference type="PATRIC" id="fig|760154.4.peg.1868"/>
<organism evidence="3 4">
    <name type="scientific">Sulfurospirillum barnesii (strain ATCC 700032 / DSM 10660 / SES-3)</name>
    <dbReference type="NCBI Taxonomy" id="760154"/>
    <lineage>
        <taxon>Bacteria</taxon>
        <taxon>Pseudomonadati</taxon>
        <taxon>Campylobacterota</taxon>
        <taxon>Epsilonproteobacteria</taxon>
        <taxon>Campylobacterales</taxon>
        <taxon>Sulfurospirillaceae</taxon>
        <taxon>Sulfurospirillum</taxon>
    </lineage>
</organism>
<dbReference type="HOGENOM" id="CLU_009583_8_1_7"/>
<evidence type="ECO:0000259" key="1">
    <source>
        <dbReference type="Pfam" id="PF00534"/>
    </source>
</evidence>
<proteinExistence type="predicted"/>
<evidence type="ECO:0000313" key="3">
    <source>
        <dbReference type="EMBL" id="AFL69151.1"/>
    </source>
</evidence>
<feature type="domain" description="Glycosyltransferase subfamily 4-like N-terminal" evidence="2">
    <location>
        <begin position="17"/>
        <end position="147"/>
    </location>
</feature>
<dbReference type="KEGG" id="sba:Sulba_1871"/>
<dbReference type="PANTHER" id="PTHR12526:SF638">
    <property type="entry name" value="SPORE COAT PROTEIN SA"/>
    <property type="match status" value="1"/>
</dbReference>
<evidence type="ECO:0000259" key="2">
    <source>
        <dbReference type="Pfam" id="PF13477"/>
    </source>
</evidence>
<dbReference type="EMBL" id="CP003333">
    <property type="protein sequence ID" value="AFL69151.1"/>
    <property type="molecule type" value="Genomic_DNA"/>
</dbReference>
<dbReference type="SUPFAM" id="SSF53756">
    <property type="entry name" value="UDP-Glycosyltransferase/glycogen phosphorylase"/>
    <property type="match status" value="1"/>
</dbReference>
<keyword evidence="4" id="KW-1185">Reference proteome</keyword>
<protein>
    <submittedName>
        <fullName evidence="3">Glycosyltransferase</fullName>
    </submittedName>
</protein>
<accession>I3XYX7</accession>
<sequence length="372" mass="42226">MKTVAIVLNTAWNMYNFRLNLARALKNEGYKVVCVAPYDALYTPQIEKEFPFYAIPFDAKGINPFADLKTMWLLYRLFRKLKPDVVLNYTIKPNLYGTWVASLVGAKSINNISGLGTVFIHRSLLTSLVKLLYRFTLHVTCKVFFQNKDDFTLFCSEKLVNPLRAEVISGSGVDLKRFYPQLAHKQHEKIIFLLVARMLKDKGIYEFIEASQKLYLLNSAIECWLLGACDVHNKTAISKEEIETLCARVPLRYLGTSDSVEAVIGKADCVVLPSYREGTPRSLLEAAAMAKPIITTDAVGCKDVVEDGITGFLCQRNDSDDLMKKMAQMASLSNEQRIHMGKMGHEKIKKEYDEVIVIKCYLKAIKELLFYN</sequence>
<feature type="domain" description="Glycosyl transferase family 1" evidence="1">
    <location>
        <begin position="185"/>
        <end position="343"/>
    </location>
</feature>
<reference evidence="3 4" key="1">
    <citation type="submission" date="2012-06" db="EMBL/GenBank/DDBJ databases">
        <title>Complete sequence of Sulfurospirillum barnesii SES-3.</title>
        <authorList>
            <consortium name="US DOE Joint Genome Institute"/>
            <person name="Lucas S."/>
            <person name="Han J."/>
            <person name="Lapidus A."/>
            <person name="Cheng J.-F."/>
            <person name="Goodwin L."/>
            <person name="Pitluck S."/>
            <person name="Peters L."/>
            <person name="Ovchinnikova G."/>
            <person name="Lu M."/>
            <person name="Detter J.C."/>
            <person name="Han C."/>
            <person name="Tapia R."/>
            <person name="Land M."/>
            <person name="Hauser L."/>
            <person name="Kyrpides N."/>
            <person name="Ivanova N."/>
            <person name="Pagani I."/>
            <person name="Stolz J."/>
            <person name="Arkin A."/>
            <person name="Dehal P."/>
            <person name="Oremland R."/>
            <person name="Saltikov C."/>
            <person name="Basu P."/>
            <person name="Hollibaugh J."/>
            <person name="Newman D."/>
            <person name="Stolyar S."/>
            <person name="Hazen T."/>
            <person name="Woyke T."/>
        </authorList>
    </citation>
    <scope>NUCLEOTIDE SEQUENCE [LARGE SCALE GENOMIC DNA]</scope>
    <source>
        <strain evidence="4">ATCC 700032 / DSM 10660 / SES-3</strain>
    </source>
</reference>
<keyword evidence="3" id="KW-0808">Transferase</keyword>
<dbReference type="PANTHER" id="PTHR12526">
    <property type="entry name" value="GLYCOSYLTRANSFERASE"/>
    <property type="match status" value="1"/>
</dbReference>
<dbReference type="Gene3D" id="3.40.50.2000">
    <property type="entry name" value="Glycogen Phosphorylase B"/>
    <property type="match status" value="2"/>
</dbReference>
<dbReference type="STRING" id="760154.Sulba_1871"/>
<evidence type="ECO:0000313" key="4">
    <source>
        <dbReference type="Proteomes" id="UP000006176"/>
    </source>
</evidence>
<dbReference type="GO" id="GO:0016757">
    <property type="term" value="F:glycosyltransferase activity"/>
    <property type="evidence" value="ECO:0007669"/>
    <property type="project" value="InterPro"/>
</dbReference>
<dbReference type="Proteomes" id="UP000006176">
    <property type="component" value="Chromosome"/>
</dbReference>
<gene>
    <name evidence="3" type="ordered locus">Sulba_1871</name>
</gene>
<dbReference type="InterPro" id="IPR001296">
    <property type="entry name" value="Glyco_trans_1"/>
</dbReference>
<dbReference type="Pfam" id="PF13477">
    <property type="entry name" value="Glyco_trans_4_2"/>
    <property type="match status" value="1"/>
</dbReference>
<dbReference type="eggNOG" id="COG0438">
    <property type="taxonomic scope" value="Bacteria"/>
</dbReference>
<name>I3XYX7_SULBS</name>
<dbReference type="RefSeq" id="WP_014770027.1">
    <property type="nucleotide sequence ID" value="NC_018002.1"/>
</dbReference>
<dbReference type="InterPro" id="IPR028098">
    <property type="entry name" value="Glyco_trans_4-like_N"/>
</dbReference>
<dbReference type="AlphaFoldDB" id="I3XYX7"/>
<dbReference type="Pfam" id="PF00534">
    <property type="entry name" value="Glycos_transf_1"/>
    <property type="match status" value="1"/>
</dbReference>